<dbReference type="Gene3D" id="1.20.900.10">
    <property type="entry name" value="Dbl homology (DH) domain"/>
    <property type="match status" value="1"/>
</dbReference>
<dbReference type="SUPFAM" id="SSF50729">
    <property type="entry name" value="PH domain-like"/>
    <property type="match status" value="1"/>
</dbReference>
<dbReference type="OMA" id="LRDPRMC"/>
<sequence length="413" mass="46997">QANAEHPYCILYPYCHFQRKPKQKVVSEYSTVSKGAQGSVKPRPALIQVLFNQGANDKSSIPEVLYSHLTTDTHMHTHAQKCSAIATPVVHSNVSTQRHQQEALWELVHTELTYINKLTIVTDLVMAALINLHQHGFLSEVTPEQLFSNLSSILSAHRLFWQEVIYPMLLEVRRTGKPFDPLVVGFINWSLTEHKQYSRPPRYILNECGHPFRCFSVCPQWLESHPQCERMRLGDMQAKPHQRITKYPLLLKAILKNTQDPHTQNVLRGMLASVNGFLESINSYLRLKDEELALSLSAQKIEGYSTMEGMSEEIDKHVKEFCRFDLTCPVRGVGPGVIRKLLLEETLKIRGRKDNKLEVIALLFSDVLLVTKAQKKAERLKVVHPPLALDRVRCVALKDGCEYVVSGYSPNST</sequence>
<dbReference type="Gene3D" id="2.30.29.30">
    <property type="entry name" value="Pleckstrin-homology domain (PH domain)/Phosphotyrosine-binding domain (PTB)"/>
    <property type="match status" value="1"/>
</dbReference>
<dbReference type="PANTHER" id="PTHR13217:SF10">
    <property type="entry name" value="PLECKSTRIN HOMOLOGY DOMAIN-CONTAINING FAMILY G MEMBER 6 ISOFORM X1"/>
    <property type="match status" value="1"/>
</dbReference>
<dbReference type="PROSITE" id="PS50010">
    <property type="entry name" value="DH_2"/>
    <property type="match status" value="1"/>
</dbReference>
<protein>
    <recommendedName>
        <fullName evidence="1">DH domain-containing protein</fullName>
    </recommendedName>
</protein>
<dbReference type="GO" id="GO:0005085">
    <property type="term" value="F:guanyl-nucleotide exchange factor activity"/>
    <property type="evidence" value="ECO:0007669"/>
    <property type="project" value="InterPro"/>
</dbReference>
<keyword evidence="3" id="KW-1185">Reference proteome</keyword>
<dbReference type="GO" id="GO:0043542">
    <property type="term" value="P:endothelial cell migration"/>
    <property type="evidence" value="ECO:0007669"/>
    <property type="project" value="TreeGrafter"/>
</dbReference>
<dbReference type="InterPro" id="IPR035899">
    <property type="entry name" value="DBL_dom_sf"/>
</dbReference>
<dbReference type="SUPFAM" id="SSF48065">
    <property type="entry name" value="DBL homology domain (DH-domain)"/>
    <property type="match status" value="1"/>
</dbReference>
<dbReference type="Proteomes" id="UP000265140">
    <property type="component" value="Chromosome 20"/>
</dbReference>
<reference evidence="2" key="3">
    <citation type="submission" date="2025-08" db="UniProtKB">
        <authorList>
            <consortium name="Ensembl"/>
        </authorList>
    </citation>
    <scope>IDENTIFICATION</scope>
</reference>
<dbReference type="GO" id="GO:0030139">
    <property type="term" value="C:endocytic vesicle"/>
    <property type="evidence" value="ECO:0007669"/>
    <property type="project" value="TreeGrafter"/>
</dbReference>
<reference evidence="3" key="1">
    <citation type="journal article" date="2014" name="PLoS ONE">
        <title>The genome and linkage map of the northern pike (Esox lucius): conserved synteny revealed between the salmonid sister group and the Neoteleostei.</title>
        <authorList>
            <person name="Rondeau E.B."/>
            <person name="Minkley D.R."/>
            <person name="Leong J.S."/>
            <person name="Messmer A.M."/>
            <person name="Jantzen J.R."/>
            <person name="von Schalburg K.R."/>
            <person name="Lemon C."/>
            <person name="Bird N.H."/>
            <person name="Koop B.F."/>
        </authorList>
    </citation>
    <scope>NUCLEOTIDE SEQUENCE</scope>
</reference>
<dbReference type="InterPro" id="IPR000219">
    <property type="entry name" value="DH_dom"/>
</dbReference>
<dbReference type="GO" id="GO:0005886">
    <property type="term" value="C:plasma membrane"/>
    <property type="evidence" value="ECO:0007669"/>
    <property type="project" value="TreeGrafter"/>
</dbReference>
<evidence type="ECO:0000313" key="3">
    <source>
        <dbReference type="Proteomes" id="UP000265140"/>
    </source>
</evidence>
<dbReference type="InParanoid" id="A0A3P9AB07"/>
<dbReference type="PANTHER" id="PTHR13217">
    <property type="entry name" value="PLECKSTRIN HOMOLOGY DOMAIN-CONTAINING FAMILY G MEMBER 7"/>
    <property type="match status" value="1"/>
</dbReference>
<dbReference type="Pfam" id="PF00621">
    <property type="entry name" value="RhoGEF"/>
    <property type="match status" value="1"/>
</dbReference>
<feature type="domain" description="DH" evidence="1">
    <location>
        <begin position="99"/>
        <end position="284"/>
    </location>
</feature>
<dbReference type="GO" id="GO:0007266">
    <property type="term" value="P:Rho protein signal transduction"/>
    <property type="evidence" value="ECO:0007669"/>
    <property type="project" value="TreeGrafter"/>
</dbReference>
<reference evidence="2" key="4">
    <citation type="submission" date="2025-09" db="UniProtKB">
        <authorList>
            <consortium name="Ensembl"/>
        </authorList>
    </citation>
    <scope>IDENTIFICATION</scope>
</reference>
<dbReference type="InterPro" id="IPR011993">
    <property type="entry name" value="PH-like_dom_sf"/>
</dbReference>
<dbReference type="SMART" id="SM00325">
    <property type="entry name" value="RhoGEF"/>
    <property type="match status" value="1"/>
</dbReference>
<dbReference type="GO" id="GO:0030424">
    <property type="term" value="C:axon"/>
    <property type="evidence" value="ECO:0007669"/>
    <property type="project" value="TreeGrafter"/>
</dbReference>
<dbReference type="Ensembl" id="ENSELUT00000040454.3">
    <property type="protein sequence ID" value="ENSELUP00000037907.3"/>
    <property type="gene ID" value="ENSELUG00000030078.2"/>
</dbReference>
<dbReference type="GeneTree" id="ENSGT00940000161250"/>
<organism evidence="2 3">
    <name type="scientific">Esox lucius</name>
    <name type="common">Northern pike</name>
    <dbReference type="NCBI Taxonomy" id="8010"/>
    <lineage>
        <taxon>Eukaryota</taxon>
        <taxon>Metazoa</taxon>
        <taxon>Chordata</taxon>
        <taxon>Craniata</taxon>
        <taxon>Vertebrata</taxon>
        <taxon>Euteleostomi</taxon>
        <taxon>Actinopterygii</taxon>
        <taxon>Neopterygii</taxon>
        <taxon>Teleostei</taxon>
        <taxon>Protacanthopterygii</taxon>
        <taxon>Esociformes</taxon>
        <taxon>Esocidae</taxon>
        <taxon>Esox</taxon>
    </lineage>
</organism>
<accession>A0A3P9AB07</accession>
<dbReference type="InterPro" id="IPR040181">
    <property type="entry name" value="PKHG5/7"/>
</dbReference>
<dbReference type="AlphaFoldDB" id="A0A3P9AB07"/>
<dbReference type="Bgee" id="ENSELUG00000030078">
    <property type="expression patterns" value="Expressed in nose and 3 other cell types or tissues"/>
</dbReference>
<reference evidence="2" key="2">
    <citation type="submission" date="2020-02" db="EMBL/GenBank/DDBJ databases">
        <title>Esox lucius (northern pike) genome, fEsoLuc1, primary haplotype.</title>
        <authorList>
            <person name="Myers G."/>
            <person name="Karagic N."/>
            <person name="Meyer A."/>
            <person name="Pippel M."/>
            <person name="Reichard M."/>
            <person name="Winkler S."/>
            <person name="Tracey A."/>
            <person name="Sims Y."/>
            <person name="Howe K."/>
            <person name="Rhie A."/>
            <person name="Formenti G."/>
            <person name="Durbin R."/>
            <person name="Fedrigo O."/>
            <person name="Jarvis E.D."/>
        </authorList>
    </citation>
    <scope>NUCLEOTIDE SEQUENCE [LARGE SCALE GENOMIC DNA]</scope>
</reference>
<proteinExistence type="predicted"/>
<evidence type="ECO:0000313" key="2">
    <source>
        <dbReference type="Ensembl" id="ENSELUP00000037907.3"/>
    </source>
</evidence>
<evidence type="ECO:0000259" key="1">
    <source>
        <dbReference type="PROSITE" id="PS50010"/>
    </source>
</evidence>
<name>A0A3P9AB07_ESOLU</name>